<evidence type="ECO:0000256" key="10">
    <source>
        <dbReference type="ARBA" id="ARBA00025699"/>
    </source>
</evidence>
<evidence type="ECO:0000256" key="1">
    <source>
        <dbReference type="ARBA" id="ARBA00004496"/>
    </source>
</evidence>
<dbReference type="InterPro" id="IPR029026">
    <property type="entry name" value="tRNA_m1G_MTases_N"/>
</dbReference>
<keyword evidence="6 12" id="KW-0698">rRNA processing</keyword>
<keyword evidence="9 12" id="KW-0949">S-adenosyl-L-methionine</keyword>
<proteinExistence type="inferred from homology"/>
<dbReference type="Pfam" id="PF20260">
    <property type="entry name" value="PUA_4"/>
    <property type="match status" value="1"/>
</dbReference>
<dbReference type="NCBIfam" id="TIGR00046">
    <property type="entry name" value="RsmE family RNA methyltransferase"/>
    <property type="match status" value="1"/>
</dbReference>
<dbReference type="GO" id="GO:0032259">
    <property type="term" value="P:methylation"/>
    <property type="evidence" value="ECO:0007669"/>
    <property type="project" value="UniProtKB-KW"/>
</dbReference>
<dbReference type="InterPro" id="IPR029028">
    <property type="entry name" value="Alpha/beta_knot_MTases"/>
</dbReference>
<dbReference type="SUPFAM" id="SSF88697">
    <property type="entry name" value="PUA domain-like"/>
    <property type="match status" value="1"/>
</dbReference>
<dbReference type="SUPFAM" id="SSF75217">
    <property type="entry name" value="alpha/beta knot"/>
    <property type="match status" value="1"/>
</dbReference>
<keyword evidence="16" id="KW-1185">Reference proteome</keyword>
<gene>
    <name evidence="15" type="ORF">IFO66_00085</name>
</gene>
<dbReference type="Gene3D" id="2.40.240.20">
    <property type="entry name" value="Hypothetical PUA domain-like, domain 1"/>
    <property type="match status" value="1"/>
</dbReference>
<dbReference type="Proteomes" id="UP000634529">
    <property type="component" value="Unassembled WGS sequence"/>
</dbReference>
<comment type="subcellular location">
    <subcellularLocation>
        <location evidence="1 12">Cytoplasm</location>
    </subcellularLocation>
</comment>
<evidence type="ECO:0000259" key="13">
    <source>
        <dbReference type="Pfam" id="PF04452"/>
    </source>
</evidence>
<evidence type="ECO:0000256" key="4">
    <source>
        <dbReference type="ARBA" id="ARBA00013673"/>
    </source>
</evidence>
<keyword evidence="7 12" id="KW-0489">Methyltransferase</keyword>
<reference evidence="15 16" key="1">
    <citation type="submission" date="2020-09" db="EMBL/GenBank/DDBJ databases">
        <title>Paenibacillus sp. CAU 1523 isolated from sand of Haeundae Beach.</title>
        <authorList>
            <person name="Kim W."/>
        </authorList>
    </citation>
    <scope>NUCLEOTIDE SEQUENCE [LARGE SCALE GENOMIC DNA]</scope>
    <source>
        <strain evidence="15 16">CAU 1523</strain>
    </source>
</reference>
<accession>A0ABR9ARG8</accession>
<dbReference type="GO" id="GO:0008168">
    <property type="term" value="F:methyltransferase activity"/>
    <property type="evidence" value="ECO:0007669"/>
    <property type="project" value="UniProtKB-KW"/>
</dbReference>
<feature type="domain" description="Ribosomal RNA small subunit methyltransferase E PUA-like" evidence="14">
    <location>
        <begin position="18"/>
        <end position="64"/>
    </location>
</feature>
<evidence type="ECO:0000259" key="14">
    <source>
        <dbReference type="Pfam" id="PF20260"/>
    </source>
</evidence>
<sequence length="255" mass="28274">MQKYFVEPAQFGDEEVIITGQDAHHLVRVMRSKPGTKFIVSDGEAREALVELVEADSEQVKARIVERRETKAEAACQVTIAQSLPKGDKMELIIQKCTEIGAVSFIPFQSDRTVVQYDSKKEAKRLERWSKIAKEAAEQSHRNRVPDMQPSMSVKQLVQAMEQFDLVLLCYEDERGTQIRDVVQPYATKVASVVDKGEVLIIVGPEGGFTAQEVERFVNAGAVSVGLGRRILRAETAGMLALTCVLYETGEMGGV</sequence>
<feature type="domain" description="Ribosomal RNA small subunit methyltransferase E methyltransferase" evidence="13">
    <location>
        <begin position="73"/>
        <end position="244"/>
    </location>
</feature>
<evidence type="ECO:0000256" key="9">
    <source>
        <dbReference type="ARBA" id="ARBA00022691"/>
    </source>
</evidence>
<dbReference type="InterPro" id="IPR046887">
    <property type="entry name" value="RsmE_PUA-like"/>
</dbReference>
<protein>
    <recommendedName>
        <fullName evidence="4 12">Ribosomal RNA small subunit methyltransferase E</fullName>
        <ecNumber evidence="3 12">2.1.1.193</ecNumber>
    </recommendedName>
</protein>
<dbReference type="PANTHER" id="PTHR30027">
    <property type="entry name" value="RIBOSOMAL RNA SMALL SUBUNIT METHYLTRANSFERASE E"/>
    <property type="match status" value="1"/>
</dbReference>
<evidence type="ECO:0000256" key="3">
    <source>
        <dbReference type="ARBA" id="ARBA00012328"/>
    </source>
</evidence>
<dbReference type="EMBL" id="JACYTN010000001">
    <property type="protein sequence ID" value="MBD8496695.1"/>
    <property type="molecule type" value="Genomic_DNA"/>
</dbReference>
<dbReference type="InterPro" id="IPR006700">
    <property type="entry name" value="RsmE"/>
</dbReference>
<comment type="function">
    <text evidence="10 12">Specifically methylates the N3 position of the uracil ring of uridine 1498 (m3U1498) in 16S rRNA. Acts on the fully assembled 30S ribosomal subunit.</text>
</comment>
<evidence type="ECO:0000256" key="2">
    <source>
        <dbReference type="ARBA" id="ARBA00005528"/>
    </source>
</evidence>
<comment type="caution">
    <text evidence="15">The sequence shown here is derived from an EMBL/GenBank/DDBJ whole genome shotgun (WGS) entry which is preliminary data.</text>
</comment>
<dbReference type="NCBIfam" id="NF008692">
    <property type="entry name" value="PRK11713.1-5"/>
    <property type="match status" value="1"/>
</dbReference>
<dbReference type="Gene3D" id="3.40.1280.10">
    <property type="match status" value="1"/>
</dbReference>
<dbReference type="PANTHER" id="PTHR30027:SF3">
    <property type="entry name" value="16S RRNA (URACIL(1498)-N(3))-METHYLTRANSFERASE"/>
    <property type="match status" value="1"/>
</dbReference>
<evidence type="ECO:0000256" key="8">
    <source>
        <dbReference type="ARBA" id="ARBA00022679"/>
    </source>
</evidence>
<evidence type="ECO:0000313" key="16">
    <source>
        <dbReference type="Proteomes" id="UP000634529"/>
    </source>
</evidence>
<comment type="similarity">
    <text evidence="2 12">Belongs to the RNA methyltransferase RsmE family.</text>
</comment>
<comment type="catalytic activity">
    <reaction evidence="11 12">
        <text>uridine(1498) in 16S rRNA + S-adenosyl-L-methionine = N(3)-methyluridine(1498) in 16S rRNA + S-adenosyl-L-homocysteine + H(+)</text>
        <dbReference type="Rhea" id="RHEA:42920"/>
        <dbReference type="Rhea" id="RHEA-COMP:10283"/>
        <dbReference type="Rhea" id="RHEA-COMP:10284"/>
        <dbReference type="ChEBI" id="CHEBI:15378"/>
        <dbReference type="ChEBI" id="CHEBI:57856"/>
        <dbReference type="ChEBI" id="CHEBI:59789"/>
        <dbReference type="ChEBI" id="CHEBI:65315"/>
        <dbReference type="ChEBI" id="CHEBI:74502"/>
        <dbReference type="EC" id="2.1.1.193"/>
    </reaction>
</comment>
<evidence type="ECO:0000256" key="11">
    <source>
        <dbReference type="ARBA" id="ARBA00047944"/>
    </source>
</evidence>
<dbReference type="PIRSF" id="PIRSF015601">
    <property type="entry name" value="MTase_slr0722"/>
    <property type="match status" value="1"/>
</dbReference>
<dbReference type="RefSeq" id="WP_192023147.1">
    <property type="nucleotide sequence ID" value="NZ_JACYTN010000001.1"/>
</dbReference>
<dbReference type="InterPro" id="IPR015947">
    <property type="entry name" value="PUA-like_sf"/>
</dbReference>
<keyword evidence="5 12" id="KW-0963">Cytoplasm</keyword>
<dbReference type="InterPro" id="IPR046886">
    <property type="entry name" value="RsmE_MTase_dom"/>
</dbReference>
<dbReference type="CDD" id="cd18084">
    <property type="entry name" value="RsmE-like"/>
    <property type="match status" value="1"/>
</dbReference>
<evidence type="ECO:0000313" key="15">
    <source>
        <dbReference type="EMBL" id="MBD8496695.1"/>
    </source>
</evidence>
<name>A0ABR9ARG8_9BACL</name>
<evidence type="ECO:0000256" key="5">
    <source>
        <dbReference type="ARBA" id="ARBA00022490"/>
    </source>
</evidence>
<keyword evidence="8 12" id="KW-0808">Transferase</keyword>
<dbReference type="EC" id="2.1.1.193" evidence="3 12"/>
<evidence type="ECO:0000256" key="7">
    <source>
        <dbReference type="ARBA" id="ARBA00022603"/>
    </source>
</evidence>
<evidence type="ECO:0000256" key="6">
    <source>
        <dbReference type="ARBA" id="ARBA00022552"/>
    </source>
</evidence>
<organism evidence="15 16">
    <name type="scientific">Paenibacillus arenosi</name>
    <dbReference type="NCBI Taxonomy" id="2774142"/>
    <lineage>
        <taxon>Bacteria</taxon>
        <taxon>Bacillati</taxon>
        <taxon>Bacillota</taxon>
        <taxon>Bacilli</taxon>
        <taxon>Bacillales</taxon>
        <taxon>Paenibacillaceae</taxon>
        <taxon>Paenibacillus</taxon>
    </lineage>
</organism>
<dbReference type="Pfam" id="PF04452">
    <property type="entry name" value="Methyltrans_RNA"/>
    <property type="match status" value="1"/>
</dbReference>
<evidence type="ECO:0000256" key="12">
    <source>
        <dbReference type="PIRNR" id="PIRNR015601"/>
    </source>
</evidence>